<feature type="compositionally biased region" description="Polar residues" evidence="10">
    <location>
        <begin position="99"/>
        <end position="117"/>
    </location>
</feature>
<dbReference type="InterPro" id="IPR036020">
    <property type="entry name" value="WW_dom_sf"/>
</dbReference>
<keyword evidence="13" id="KW-1185">Reference proteome</keyword>
<evidence type="ECO:0000313" key="14">
    <source>
        <dbReference type="RefSeq" id="XP_022981783.1"/>
    </source>
</evidence>
<dbReference type="FunFam" id="1.10.10.440:FF:000024">
    <property type="entry name" value="Pre-mRNA-processing protein 40A"/>
    <property type="match status" value="1"/>
</dbReference>
<sequence>MLDVLLCSEMDNLSQSSGGQFRPNIPAQPGQTFISSSAPQFQSAGQNISSSNVGIPAGQVQPHQYPQSVPQFVPRPSHRGYITPLSQGIRMPYVPTRSLTSVPPQSQQNVPAPNNQMHGLGSHGLSISSPYTPMSQMHVPVGVGKSEPLMSSVSQATNPVSQIEQANQHSSVSTVNLAANVPVFNHPSDWQEHASADGKRYYYNKKTKQSSWEKPLELMTPLERADASTVWMEFTSPDGRKYYYNKVTKESKWTMPEELKLAREQAQKESVQGTETDMAVTTSQPTPIVGLFHAETPAISTISSSISPTVSGVALSPVPAALFVSGPPAVVHANASSMTTFESLASQDVKNPVDETSTEDIEEARKRMAVAGKVNETVLEEKYADDEPLVFANKLEAKSAFKALLESVNVQSDWTWEQAMREIINDKRYGALKTLGERKQAFHEYLGHRKKLDAEERRIRQKKAREEFIKMLDESKELTSSTRWSKAVSMFENDERFKAVERSRDREDLFETCIVELERKEKERAAEEHKKNITEYREFLESWDYIKVSSKWRKVQDRLEVDERCLYLEKLDRLLIFQDYIRELEKEEEEQKKIQKGRLRRIERKNRDEFRQLMEEHIIAGVLTAKTFWRDYCLKVKELPQYQAVASNISGSTPKDLFEDVLAELKTKYHKEKAQIKDVMKAAKVTITSSWTFDDLKAVLEEGAPLALSDINFKLVYEDLLERAKAKEEKEAKRRQRLADDFSRLLQLFKEISASSNWEDSKQLFEESEDYRSIGEETFAKEVFEEYVVHLQEKAKEKERKGEEEKAKKEKECEEKEKERKEKEREPEKEKGRVKKDETDSENIDANETREKKREKNKDRKHRKRHHSATDDGGSNKDEREESKKFCKRGSDRKKSRKHAYSPESDSESRHRRHKREHRDGSCRNGGHDELEDGELGEDGEIQ</sequence>
<dbReference type="RefSeq" id="XP_022981783.1">
    <property type="nucleotide sequence ID" value="XM_023126015.1"/>
</dbReference>
<dbReference type="Pfam" id="PF01846">
    <property type="entry name" value="FF"/>
    <property type="match status" value="3"/>
</dbReference>
<dbReference type="GO" id="GO:0005685">
    <property type="term" value="C:U1 snRNP"/>
    <property type="evidence" value="ECO:0007669"/>
    <property type="project" value="TreeGrafter"/>
</dbReference>
<comment type="subcellular location">
    <subcellularLocation>
        <location evidence="1">Nucleus</location>
    </subcellularLocation>
</comment>
<dbReference type="PANTHER" id="PTHR11864">
    <property type="entry name" value="PRE-MRNA-PROCESSING PROTEIN PRP40"/>
    <property type="match status" value="1"/>
</dbReference>
<dbReference type="GO" id="GO:0045292">
    <property type="term" value="P:mRNA cis splicing, via spliceosome"/>
    <property type="evidence" value="ECO:0007669"/>
    <property type="project" value="InterPro"/>
</dbReference>
<feature type="domain" description="FF" evidence="12">
    <location>
        <begin position="461"/>
        <end position="516"/>
    </location>
</feature>
<evidence type="ECO:0000313" key="15">
    <source>
        <dbReference type="RefSeq" id="XP_022981784.1"/>
    </source>
</evidence>
<feature type="domain" description="FF" evidence="12">
    <location>
        <begin position="394"/>
        <end position="448"/>
    </location>
</feature>
<evidence type="ECO:0000256" key="2">
    <source>
        <dbReference type="ARBA" id="ARBA00022664"/>
    </source>
</evidence>
<dbReference type="GO" id="GO:0003723">
    <property type="term" value="F:RNA binding"/>
    <property type="evidence" value="ECO:0007669"/>
    <property type="project" value="TreeGrafter"/>
</dbReference>
<dbReference type="AlphaFoldDB" id="A0A6J1J315"/>
<evidence type="ECO:0000256" key="3">
    <source>
        <dbReference type="ARBA" id="ARBA00022737"/>
    </source>
</evidence>
<evidence type="ECO:0000256" key="1">
    <source>
        <dbReference type="ARBA" id="ARBA00004123"/>
    </source>
</evidence>
<gene>
    <name evidence="14 15" type="primary">LOC111480826</name>
</gene>
<evidence type="ECO:0000256" key="10">
    <source>
        <dbReference type="SAM" id="MobiDB-lite"/>
    </source>
</evidence>
<dbReference type="PROSITE" id="PS51676">
    <property type="entry name" value="FF"/>
    <property type="match status" value="4"/>
</dbReference>
<dbReference type="OrthoDB" id="187617at2759"/>
<comment type="function">
    <text evidence="6">Binds the phosphorylated C-terminal domain (CTD) of the largest subunit of RNA polymerase II and functions as a scaffold for RNA processing machineries. May be involved in pre-mRNA splicing.</text>
</comment>
<keyword evidence="4" id="KW-0508">mRNA splicing</keyword>
<name>A0A6J1J315_CUCMA</name>
<feature type="compositionally biased region" description="Low complexity" evidence="10">
    <location>
        <begin position="118"/>
        <end position="129"/>
    </location>
</feature>
<keyword evidence="2" id="KW-0507">mRNA processing</keyword>
<proteinExistence type="inferred from homology"/>
<evidence type="ECO:0000256" key="5">
    <source>
        <dbReference type="ARBA" id="ARBA00023242"/>
    </source>
</evidence>
<feature type="compositionally biased region" description="Basic and acidic residues" evidence="10">
    <location>
        <begin position="868"/>
        <end position="885"/>
    </location>
</feature>
<dbReference type="SMART" id="SM00456">
    <property type="entry name" value="WW"/>
    <property type="match status" value="2"/>
</dbReference>
<dbReference type="Gene3D" id="1.10.10.440">
    <property type="entry name" value="FF domain"/>
    <property type="match status" value="5"/>
</dbReference>
<feature type="domain" description="WW" evidence="11">
    <location>
        <begin position="184"/>
        <end position="217"/>
    </location>
</feature>
<dbReference type="Pfam" id="PF25432">
    <property type="entry name" value="FF_PRPF40A"/>
    <property type="match status" value="1"/>
</dbReference>
<evidence type="ECO:0000256" key="4">
    <source>
        <dbReference type="ARBA" id="ARBA00023187"/>
    </source>
</evidence>
<dbReference type="InterPro" id="IPR001202">
    <property type="entry name" value="WW_dom"/>
</dbReference>
<feature type="coiled-coil region" evidence="9">
    <location>
        <begin position="577"/>
        <end position="605"/>
    </location>
</feature>
<feature type="domain" description="WW" evidence="11">
    <location>
        <begin position="225"/>
        <end position="258"/>
    </location>
</feature>
<dbReference type="FunFam" id="1.10.10.440:FF:000013">
    <property type="entry name" value="pre-mRNA-processing protein 40A isoform X1"/>
    <property type="match status" value="1"/>
</dbReference>
<dbReference type="InterPro" id="IPR039726">
    <property type="entry name" value="Prp40-like"/>
</dbReference>
<dbReference type="SUPFAM" id="SSF51045">
    <property type="entry name" value="WW domain"/>
    <property type="match status" value="2"/>
</dbReference>
<reference evidence="14 15" key="1">
    <citation type="submission" date="2025-04" db="UniProtKB">
        <authorList>
            <consortium name="RefSeq"/>
        </authorList>
    </citation>
    <scope>IDENTIFICATION</scope>
    <source>
        <tissue evidence="14 15">Young leaves</tissue>
    </source>
</reference>
<evidence type="ECO:0000256" key="7">
    <source>
        <dbReference type="ARBA" id="ARBA00061317"/>
    </source>
</evidence>
<dbReference type="PROSITE" id="PS01159">
    <property type="entry name" value="WW_DOMAIN_1"/>
    <property type="match status" value="1"/>
</dbReference>
<dbReference type="GeneID" id="111480826"/>
<feature type="region of interest" description="Disordered" evidence="10">
    <location>
        <begin position="99"/>
        <end position="146"/>
    </location>
</feature>
<feature type="domain" description="FF" evidence="12">
    <location>
        <begin position="601"/>
        <end position="664"/>
    </location>
</feature>
<dbReference type="Pfam" id="PF00397">
    <property type="entry name" value="WW"/>
    <property type="match status" value="2"/>
</dbReference>
<evidence type="ECO:0000259" key="12">
    <source>
        <dbReference type="PROSITE" id="PS51676"/>
    </source>
</evidence>
<dbReference type="CDD" id="cd00201">
    <property type="entry name" value="WW"/>
    <property type="match status" value="2"/>
</dbReference>
<evidence type="ECO:0000256" key="6">
    <source>
        <dbReference type="ARBA" id="ARBA00056384"/>
    </source>
</evidence>
<feature type="compositionally biased region" description="Acidic residues" evidence="10">
    <location>
        <begin position="930"/>
        <end position="943"/>
    </location>
</feature>
<accession>A0A6J1J315</accession>
<feature type="domain" description="FF" evidence="12">
    <location>
        <begin position="529"/>
        <end position="583"/>
    </location>
</feature>
<feature type="compositionally biased region" description="Basic and acidic residues" evidence="10">
    <location>
        <begin position="794"/>
        <end position="838"/>
    </location>
</feature>
<dbReference type="PANTHER" id="PTHR11864:SF0">
    <property type="entry name" value="PRP40 PRE-MRNA PROCESSING FACTOR 40 HOMOLOG A (YEAST)"/>
    <property type="match status" value="1"/>
</dbReference>
<keyword evidence="5" id="KW-0539">Nucleus</keyword>
<evidence type="ECO:0000256" key="8">
    <source>
        <dbReference type="ARBA" id="ARBA00064817"/>
    </source>
</evidence>
<protein>
    <submittedName>
        <fullName evidence="14 15">Pre-mRNA-processing protein 40A-like</fullName>
    </submittedName>
</protein>
<dbReference type="FunFam" id="1.10.10.440:FF:000026">
    <property type="entry name" value="Pre-mRNA-processing protein 40A"/>
    <property type="match status" value="1"/>
</dbReference>
<dbReference type="SUPFAM" id="SSF81698">
    <property type="entry name" value="FF domain"/>
    <property type="match status" value="5"/>
</dbReference>
<dbReference type="GO" id="GO:0070063">
    <property type="term" value="F:RNA polymerase binding"/>
    <property type="evidence" value="ECO:0007669"/>
    <property type="project" value="UniProtKB-ARBA"/>
</dbReference>
<dbReference type="SMART" id="SM00441">
    <property type="entry name" value="FF"/>
    <property type="match status" value="5"/>
</dbReference>
<feature type="region of interest" description="Disordered" evidence="10">
    <location>
        <begin position="794"/>
        <end position="943"/>
    </location>
</feature>
<dbReference type="InterPro" id="IPR002713">
    <property type="entry name" value="FF_domain"/>
</dbReference>
<keyword evidence="9" id="KW-0175">Coiled coil</keyword>
<evidence type="ECO:0000259" key="11">
    <source>
        <dbReference type="PROSITE" id="PS50020"/>
    </source>
</evidence>
<keyword evidence="3" id="KW-0677">Repeat</keyword>
<comment type="similarity">
    <text evidence="7">Belongs to the PRPF40 family.</text>
</comment>
<organism evidence="13 14">
    <name type="scientific">Cucurbita maxima</name>
    <name type="common">Pumpkin</name>
    <name type="synonym">Winter squash</name>
    <dbReference type="NCBI Taxonomy" id="3661"/>
    <lineage>
        <taxon>Eukaryota</taxon>
        <taxon>Viridiplantae</taxon>
        <taxon>Streptophyta</taxon>
        <taxon>Embryophyta</taxon>
        <taxon>Tracheophyta</taxon>
        <taxon>Spermatophyta</taxon>
        <taxon>Magnoliopsida</taxon>
        <taxon>eudicotyledons</taxon>
        <taxon>Gunneridae</taxon>
        <taxon>Pentapetalae</taxon>
        <taxon>rosids</taxon>
        <taxon>fabids</taxon>
        <taxon>Cucurbitales</taxon>
        <taxon>Cucurbitaceae</taxon>
        <taxon>Cucurbiteae</taxon>
        <taxon>Cucurbita</taxon>
    </lineage>
</organism>
<dbReference type="RefSeq" id="XP_022981784.1">
    <property type="nucleotide sequence ID" value="XM_023126016.1"/>
</dbReference>
<feature type="compositionally biased region" description="Basic and acidic residues" evidence="10">
    <location>
        <begin position="918"/>
        <end position="929"/>
    </location>
</feature>
<dbReference type="InterPro" id="IPR036517">
    <property type="entry name" value="FF_domain_sf"/>
</dbReference>
<feature type="compositionally biased region" description="Basic and acidic residues" evidence="10">
    <location>
        <begin position="847"/>
        <end position="858"/>
    </location>
</feature>
<dbReference type="KEGG" id="cmax:111480826"/>
<dbReference type="Proteomes" id="UP000504608">
    <property type="component" value="Unplaced"/>
</dbReference>
<dbReference type="PROSITE" id="PS50020">
    <property type="entry name" value="WW_DOMAIN_2"/>
    <property type="match status" value="2"/>
</dbReference>
<comment type="subunit">
    <text evidence="8">Interacts (via the WW domains) with the phosphorylated C-terminal domain of NRPB1 (via CTD domain).</text>
</comment>
<feature type="compositionally biased region" description="Basic residues" evidence="10">
    <location>
        <begin position="886"/>
        <end position="900"/>
    </location>
</feature>
<evidence type="ECO:0000256" key="9">
    <source>
        <dbReference type="SAM" id="Coils"/>
    </source>
</evidence>
<dbReference type="GO" id="GO:0071004">
    <property type="term" value="C:U2-type prespliceosome"/>
    <property type="evidence" value="ECO:0007669"/>
    <property type="project" value="TreeGrafter"/>
</dbReference>
<dbReference type="Gene3D" id="2.20.70.10">
    <property type="match status" value="2"/>
</dbReference>
<evidence type="ECO:0000313" key="13">
    <source>
        <dbReference type="Proteomes" id="UP000504608"/>
    </source>
</evidence>